<comment type="caution">
    <text evidence="4">The sequence shown here is derived from an EMBL/GenBank/DDBJ whole genome shotgun (WGS) entry which is preliminary data.</text>
</comment>
<evidence type="ECO:0000259" key="3">
    <source>
        <dbReference type="Pfam" id="PF12624"/>
    </source>
</evidence>
<keyword evidence="1" id="KW-0813">Transport</keyword>
<gene>
    <name evidence="4" type="ORF">DdX_01025</name>
</gene>
<feature type="domain" description="Chorein N-terminal" evidence="3">
    <location>
        <begin position="1"/>
        <end position="537"/>
    </location>
</feature>
<reference evidence="4" key="1">
    <citation type="submission" date="2022-01" db="EMBL/GenBank/DDBJ databases">
        <title>Genome Sequence Resource for Two Populations of Ditylenchus destructor, the Migratory Endoparasitic Phytonematode.</title>
        <authorList>
            <person name="Zhang H."/>
            <person name="Lin R."/>
            <person name="Xie B."/>
        </authorList>
    </citation>
    <scope>NUCLEOTIDE SEQUENCE</scope>
    <source>
        <strain evidence="4">BazhouSP</strain>
    </source>
</reference>
<feature type="region of interest" description="Disordered" evidence="2">
    <location>
        <begin position="460"/>
        <end position="514"/>
    </location>
</feature>
<evidence type="ECO:0000313" key="4">
    <source>
        <dbReference type="EMBL" id="KAI1728822.1"/>
    </source>
</evidence>
<dbReference type="EMBL" id="JAKKPZ010000001">
    <property type="protein sequence ID" value="KAI1728822.1"/>
    <property type="molecule type" value="Genomic_DNA"/>
</dbReference>
<dbReference type="PANTHER" id="PTHR16166:SF141">
    <property type="entry name" value="INTERMEMBRANE LIPID TRANSFER PROTEIN VPS13D"/>
    <property type="match status" value="1"/>
</dbReference>
<dbReference type="InterPro" id="IPR026847">
    <property type="entry name" value="VPS13"/>
</dbReference>
<sequence>MLEGLVAWVLNNYVGEYFENLNTDQLSIALLQGQVELENVPLKKTALRKFDIPVQVKSGVIGKLTLSIPMHMRSEPWVLKMSDLLVLLGPSTSKYDVEFVEQYEQSRKDQALCALEQHHKKQLLITLGQEVKDDDAEQNQWWGASLVSAITNNMQVILNNIHIRYEDDTIPGHTFNFGIRIENLSIQTTNSQWRPGFIQSTVIGPDGKPSNVFKKLDIKRLSVYWNCSAGEQVISDDILNPTNTHVSEFKKRMSPENNRNNTFILQQPFSMEVRMEKNSSKYPLKTVPPTPRFKFDLRPERIEVELSKRQIAQMRLLTREWARFDRARQHRKWRPLVGVKESPKSWWKFAIERTTDEWRRCCSSLSTKDTLRRVKHLNAYCRAYRRKLAGFIKDAKVDSPTCKDVPAISHEDIVFMKQIEHDSLFTYDELHLFRETIFRNYINQLNKNISTDDGEPEVFELISPDSPDSQPKTKVAKTGDNIPENGSSQSAQQINVSAQTPGKKEPNINNLSSTPPSGGWYGWLAGWFSKESSSEETHMEDSDANDGFLMDMWQATGGKHPLPPDLRNIEKRMEEEIIDVLNESWDDSTVLRRDNLLAELVLRLDRLIVRFLDEGPTTLAGCPSRVLALDMRRVASRVQLSPREHRTEICLSVGEMSVQRLQFPFDTSLGAAAAKHAQLSTIHDNRSEADGELVFLDPYSLTLQNTTGRTSPTSQMIADDDEEDESLLYGFGATDLILNNTQLMLTIGRANDMIMFGDSSRPSIGDKKNRRKSLTSKMRNSSINDSNIPMLK</sequence>
<evidence type="ECO:0000313" key="5">
    <source>
        <dbReference type="Proteomes" id="UP001201812"/>
    </source>
</evidence>
<accession>A0AAD4NI29</accession>
<dbReference type="Proteomes" id="UP001201812">
    <property type="component" value="Unassembled WGS sequence"/>
</dbReference>
<dbReference type="Pfam" id="PF12624">
    <property type="entry name" value="VPS13_N"/>
    <property type="match status" value="1"/>
</dbReference>
<evidence type="ECO:0000256" key="1">
    <source>
        <dbReference type="ARBA" id="ARBA00022448"/>
    </source>
</evidence>
<dbReference type="GO" id="GO:0007005">
    <property type="term" value="P:mitochondrion organization"/>
    <property type="evidence" value="ECO:0007669"/>
    <property type="project" value="TreeGrafter"/>
</dbReference>
<name>A0AAD4NI29_9BILA</name>
<dbReference type="InterPro" id="IPR026854">
    <property type="entry name" value="VPS13_N"/>
</dbReference>
<evidence type="ECO:0000256" key="2">
    <source>
        <dbReference type="SAM" id="MobiDB-lite"/>
    </source>
</evidence>
<organism evidence="4 5">
    <name type="scientific">Ditylenchus destructor</name>
    <dbReference type="NCBI Taxonomy" id="166010"/>
    <lineage>
        <taxon>Eukaryota</taxon>
        <taxon>Metazoa</taxon>
        <taxon>Ecdysozoa</taxon>
        <taxon>Nematoda</taxon>
        <taxon>Chromadorea</taxon>
        <taxon>Rhabditida</taxon>
        <taxon>Tylenchina</taxon>
        <taxon>Tylenchomorpha</taxon>
        <taxon>Sphaerularioidea</taxon>
        <taxon>Anguinidae</taxon>
        <taxon>Anguininae</taxon>
        <taxon>Ditylenchus</taxon>
    </lineage>
</organism>
<feature type="region of interest" description="Disordered" evidence="2">
    <location>
        <begin position="758"/>
        <end position="792"/>
    </location>
</feature>
<feature type="compositionally biased region" description="Polar residues" evidence="2">
    <location>
        <begin position="484"/>
        <end position="500"/>
    </location>
</feature>
<dbReference type="PANTHER" id="PTHR16166">
    <property type="entry name" value="VACUOLAR PROTEIN SORTING-ASSOCIATED PROTEIN VPS13"/>
    <property type="match status" value="1"/>
</dbReference>
<dbReference type="GO" id="GO:0006623">
    <property type="term" value="P:protein targeting to vacuole"/>
    <property type="evidence" value="ECO:0007669"/>
    <property type="project" value="TreeGrafter"/>
</dbReference>
<dbReference type="AlphaFoldDB" id="A0AAD4NI29"/>
<keyword evidence="5" id="KW-1185">Reference proteome</keyword>
<proteinExistence type="predicted"/>
<feature type="compositionally biased region" description="Polar residues" evidence="2">
    <location>
        <begin position="775"/>
        <end position="792"/>
    </location>
</feature>
<dbReference type="GO" id="GO:0045053">
    <property type="term" value="P:protein retention in Golgi apparatus"/>
    <property type="evidence" value="ECO:0007669"/>
    <property type="project" value="TreeGrafter"/>
</dbReference>
<protein>
    <submittedName>
        <fullName evidence="4">Vacuolar protein sorting-associated protein 13D</fullName>
    </submittedName>
</protein>